<reference evidence="3" key="1">
    <citation type="journal article" date="2008" name="J. Bacteriol.">
        <title>Genome sequence of the fish pathogen Renibacterium salmoninarum suggests reductive evolution away from an environmental Arthrobacter ancestor.</title>
        <authorList>
            <person name="Wiens G.D."/>
            <person name="Rockey D.D."/>
            <person name="Wu Z."/>
            <person name="Chang J."/>
            <person name="Levy R."/>
            <person name="Crane S."/>
            <person name="Chen D.S."/>
            <person name="Capri G.R."/>
            <person name="Burnett J.R."/>
            <person name="Sudheesh P.S."/>
            <person name="Schipma M.J."/>
            <person name="Burd H."/>
            <person name="Bhattacharyya A."/>
            <person name="Rhodes L.D."/>
            <person name="Kaul R."/>
            <person name="Strom M.S."/>
        </authorList>
    </citation>
    <scope>NUCLEOTIDE SEQUENCE [LARGE SCALE GENOMIC DNA]</scope>
    <source>
        <strain evidence="3">ATCC 33209 / DSM 20767 / JCM 11484 / NBRC 15589 / NCIMB 2235</strain>
    </source>
</reference>
<feature type="domain" description="N-acetyltransferase" evidence="1">
    <location>
        <begin position="1"/>
        <end position="121"/>
    </location>
</feature>
<dbReference type="Pfam" id="PF00583">
    <property type="entry name" value="Acetyltransf_1"/>
    <property type="match status" value="1"/>
</dbReference>
<evidence type="ECO:0000313" key="3">
    <source>
        <dbReference type="Proteomes" id="UP000002007"/>
    </source>
</evidence>
<dbReference type="GO" id="GO:0016747">
    <property type="term" value="F:acyltransferase activity, transferring groups other than amino-acyl groups"/>
    <property type="evidence" value="ECO:0007669"/>
    <property type="project" value="InterPro"/>
</dbReference>
<dbReference type="KEGG" id="rsa:RSal33209_0762"/>
<dbReference type="eggNOG" id="COG0456">
    <property type="taxonomic scope" value="Bacteria"/>
</dbReference>
<gene>
    <name evidence="2" type="ordered locus">RSal33209_0762</name>
</gene>
<dbReference type="InterPro" id="IPR000182">
    <property type="entry name" value="GNAT_dom"/>
</dbReference>
<dbReference type="STRING" id="288705.RSal33209_0762"/>
<dbReference type="EMBL" id="CP000910">
    <property type="protein sequence ID" value="ABY22509.1"/>
    <property type="molecule type" value="Genomic_DNA"/>
</dbReference>
<proteinExistence type="predicted"/>
<name>A9WQ69_RENSM</name>
<dbReference type="SUPFAM" id="SSF55729">
    <property type="entry name" value="Acyl-CoA N-acyltransferases (Nat)"/>
    <property type="match status" value="1"/>
</dbReference>
<keyword evidence="3" id="KW-1185">Reference proteome</keyword>
<dbReference type="InterPro" id="IPR016181">
    <property type="entry name" value="Acyl_CoA_acyltransferase"/>
</dbReference>
<dbReference type="RefSeq" id="WP_012244206.1">
    <property type="nucleotide sequence ID" value="NC_010168.1"/>
</dbReference>
<evidence type="ECO:0000313" key="2">
    <source>
        <dbReference type="EMBL" id="ABY22509.1"/>
    </source>
</evidence>
<sequence length="121" mass="13183">MGLYDSVGWSAYTKDPQALKGALNGSEFICVAEEDGQLLGLARAISDGFTVCYLQDVLVNPAWQRQGIGAELVKQVLAAHDQLLQFVLLTDDEPAQHAFYRSLGLTNTADQAGINAFFRFS</sequence>
<protein>
    <submittedName>
        <fullName evidence="2">Acetyltransferase, GNAT family</fullName>
    </submittedName>
</protein>
<dbReference type="PANTHER" id="PTHR43233">
    <property type="entry name" value="FAMILY N-ACETYLTRANSFERASE, PUTATIVE (AFU_ORTHOLOGUE AFUA_6G03350)-RELATED"/>
    <property type="match status" value="1"/>
</dbReference>
<dbReference type="PROSITE" id="PS51186">
    <property type="entry name" value="GNAT"/>
    <property type="match status" value="1"/>
</dbReference>
<dbReference type="HOGENOM" id="CLU_086503_5_0_11"/>
<dbReference type="Gene3D" id="3.40.630.30">
    <property type="match status" value="1"/>
</dbReference>
<dbReference type="InterPro" id="IPR053144">
    <property type="entry name" value="Acetyltransferase_Butenolide"/>
</dbReference>
<dbReference type="PANTHER" id="PTHR43233:SF1">
    <property type="entry name" value="FAMILY N-ACETYLTRANSFERASE, PUTATIVE (AFU_ORTHOLOGUE AFUA_6G03350)-RELATED"/>
    <property type="match status" value="1"/>
</dbReference>
<keyword evidence="2" id="KW-0808">Transferase</keyword>
<evidence type="ECO:0000259" key="1">
    <source>
        <dbReference type="PROSITE" id="PS51186"/>
    </source>
</evidence>
<dbReference type="AlphaFoldDB" id="A9WQ69"/>
<organism evidence="2 3">
    <name type="scientific">Renibacterium salmoninarum (strain ATCC 33209 / DSM 20767 / JCM 11484 / NBRC 15589 / NCIMB 2235)</name>
    <dbReference type="NCBI Taxonomy" id="288705"/>
    <lineage>
        <taxon>Bacteria</taxon>
        <taxon>Bacillati</taxon>
        <taxon>Actinomycetota</taxon>
        <taxon>Actinomycetes</taxon>
        <taxon>Micrococcales</taxon>
        <taxon>Micrococcaceae</taxon>
        <taxon>Renibacterium</taxon>
    </lineage>
</organism>
<dbReference type="Proteomes" id="UP000002007">
    <property type="component" value="Chromosome"/>
</dbReference>
<dbReference type="CDD" id="cd04301">
    <property type="entry name" value="NAT_SF"/>
    <property type="match status" value="1"/>
</dbReference>
<accession>A9WQ69</accession>